<evidence type="ECO:0000256" key="4">
    <source>
        <dbReference type="ARBA" id="ARBA00022490"/>
    </source>
</evidence>
<sequence length="988" mass="108419">MSVLGVSSISLNTTDELRFLEASKFYVHLGFSLVKTYSKYSQVASEQKAEHLRGISHDLLREVWLQTVPMQQTDELGNRIPWQDMPFYNGDSTKSLFQGVLIKLRLVAAQTSAVSLQDVRLFSCKLGETEAALKSLNVGVSKDEQGCLTAADPLGNTVYISNRPFSSSTQSFSLPEEFWAFQTDQLMKALPAVDSDSDSDGAADQPKKKKIAVMTSGGDSPGMSPAVRAVVRSGIYFGCDMFAVYEGYEGLVRGGDLLKKMEWEDVRGFLSHGGTDIGTARCAEFRERKGRLQGAYNMVVNGIDALVVCGGDGSLTGADLFRSEWPSLIEELVQTGRLTAAEAEPHRHLTIVGLVGSIDNDMAGTDATIGAYSALERISEMVDYIDETANSHSRAFVVEVMGRHCGWLGLMSGLSTGADYIFIPERPPKHGKWQDELKEICSRHRGYGKRNTTVIVAEGAIDDELQPITAETVKDVLVELGLDTRITTLGHVQRGGTAVAYDRMLSTLQGVEAVKAVLESTPDIPSPVIGIAENQIVRQPLVDSVRDTKMVATAIEAKDFDKAMSLRDSTFAEAYEAYLSTALHDDGSQLLPETERLNIGIVHVGASLSALNATTRAAALYCLSKGHKLFAIQNGFSGLIKDGVIKELSWLDVDGWHNKGGSEIGTNRSLPAEHYGDVAYYLQRYNLNGLLIVGGFEAFTALHQLESQKELYPVFNIPKVVVPATVSNNVPGTEYSLGSDTCLNQLVNYCDAIKQSASSTRRRVFVVEVQGGNSGYVACYAGLVTGAMAVYTPELKINLQTIREDIDLLVDVFDGDRGEDKNGKVVIRNEHASKVYTSELLSDIFSEAAKGRFETRTAIPGHVQQGYTPSSMDRVMAVRFAVQSVKFIEQWSHKAYETLHQGSSHHAVNNLKMLDVMRTHPHNSVVIGIQNALLVFSDIKALYQDDADMRLRKGKTVHWENLSEVGDILSGRSRLRDRRREHEEAKKQ</sequence>
<dbReference type="GO" id="GO:0016208">
    <property type="term" value="F:AMP binding"/>
    <property type="evidence" value="ECO:0007669"/>
    <property type="project" value="TreeGrafter"/>
</dbReference>
<dbReference type="InterPro" id="IPR009161">
    <property type="entry name" value="6-Pfructokinase_euk"/>
</dbReference>
<protein>
    <recommendedName>
        <fullName evidence="14">ATP-dependent 6-phosphofructokinase</fullName>
        <shortName evidence="14">ATP-PFK</shortName>
        <shortName evidence="14">Phosphofructokinase</shortName>
        <ecNumber evidence="14">2.7.1.11</ecNumber>
    </recommendedName>
    <alternativeName>
        <fullName evidence="14">Phosphohexokinase</fullName>
    </alternativeName>
</protein>
<dbReference type="EC" id="2.7.1.11" evidence="14"/>
<dbReference type="FunFam" id="3.40.50.460:FF:000008">
    <property type="entry name" value="ATP-dependent 6-phosphofructokinase"/>
    <property type="match status" value="1"/>
</dbReference>
<feature type="binding site" description="in other chain" evidence="14">
    <location>
        <position position="458"/>
    </location>
    <ligand>
        <name>substrate</name>
        <note>ligand shared between dimeric partners</note>
    </ligand>
</feature>
<proteinExistence type="inferred from homology"/>
<evidence type="ECO:0000313" key="20">
    <source>
        <dbReference type="Proteomes" id="UP001338582"/>
    </source>
</evidence>
<feature type="binding site" evidence="14">
    <location>
        <position position="394"/>
    </location>
    <ligand>
        <name>substrate</name>
        <note>ligand shared between dimeric partners</note>
    </ligand>
</feature>
<dbReference type="RefSeq" id="XP_062876795.1">
    <property type="nucleotide sequence ID" value="XM_063020725.1"/>
</dbReference>
<feature type="domain" description="Phosphofructokinase" evidence="17">
    <location>
        <begin position="210"/>
        <end position="517"/>
    </location>
</feature>
<feature type="region of interest" description="Interdomain linker" evidence="14">
    <location>
        <begin position="584"/>
        <end position="597"/>
    </location>
</feature>
<comment type="function">
    <text evidence="14">Catalyzes the phosphorylation of D-fructose 6-phosphate to fructose 1,6-bisphosphate by ATP, the first committing step of glycolysis.</text>
</comment>
<feature type="binding site" description="in other chain" evidence="14">
    <location>
        <position position="830"/>
    </location>
    <ligand>
        <name>beta-D-fructose 2,6-bisphosphate</name>
        <dbReference type="ChEBI" id="CHEBI:58579"/>
        <note>allosteric activator; ligand shared between dimeric partners</note>
    </ligand>
</feature>
<dbReference type="FunFam" id="3.40.50.460:FF:000007">
    <property type="entry name" value="ATP-dependent 6-phosphofructokinase"/>
    <property type="match status" value="1"/>
</dbReference>
<keyword evidence="12 14" id="KW-0324">Glycolysis</keyword>
<keyword evidence="4 14" id="KW-0963">Cytoplasm</keyword>
<feature type="binding site" description="in other chain" evidence="14">
    <location>
        <begin position="357"/>
        <end position="359"/>
    </location>
    <ligand>
        <name>substrate</name>
        <note>ligand shared between dimeric partners</note>
    </ligand>
</feature>
<dbReference type="GeneID" id="88172750"/>
<evidence type="ECO:0000256" key="12">
    <source>
        <dbReference type="ARBA" id="ARBA00023152"/>
    </source>
</evidence>
<dbReference type="PRINTS" id="PR00476">
    <property type="entry name" value="PHFRCTKINASE"/>
</dbReference>
<evidence type="ECO:0000256" key="16">
    <source>
        <dbReference type="SAM" id="MobiDB-lite"/>
    </source>
</evidence>
<evidence type="ECO:0000259" key="17">
    <source>
        <dbReference type="Pfam" id="PF00365"/>
    </source>
</evidence>
<dbReference type="Gene3D" id="3.10.180.90">
    <property type="match status" value="1"/>
</dbReference>
<organism evidence="19 20">
    <name type="scientific">Australozyma saopauloensis</name>
    <dbReference type="NCBI Taxonomy" id="291208"/>
    <lineage>
        <taxon>Eukaryota</taxon>
        <taxon>Fungi</taxon>
        <taxon>Dikarya</taxon>
        <taxon>Ascomycota</taxon>
        <taxon>Saccharomycotina</taxon>
        <taxon>Pichiomycetes</taxon>
        <taxon>Metschnikowiaceae</taxon>
        <taxon>Australozyma</taxon>
    </lineage>
</organism>
<feature type="region of interest" description="N-terminal catalytic PFK domain 1" evidence="14">
    <location>
        <begin position="1"/>
        <end position="583"/>
    </location>
</feature>
<comment type="activity regulation">
    <text evidence="14">Allosterically activated by ADP, AMP, or fructose 2,6-bisphosphate, and allosterically inhibited by ATP or citrate.</text>
</comment>
<dbReference type="Gene3D" id="3.40.50.450">
    <property type="match status" value="2"/>
</dbReference>
<comment type="cofactor">
    <cofactor evidence="1 14">
        <name>Mg(2+)</name>
        <dbReference type="ChEBI" id="CHEBI:18420"/>
    </cofactor>
</comment>
<feature type="binding site" description="in other chain" evidence="14">
    <location>
        <begin position="725"/>
        <end position="729"/>
    </location>
    <ligand>
        <name>beta-D-fructose 2,6-bisphosphate</name>
        <dbReference type="ChEBI" id="CHEBI:58579"/>
        <note>allosteric activator; ligand shared between dimeric partners</note>
    </ligand>
</feature>
<feature type="binding site" evidence="14">
    <location>
        <position position="312"/>
    </location>
    <ligand>
        <name>Mg(2+)</name>
        <dbReference type="ChEBI" id="CHEBI:18420"/>
        <note>catalytic</note>
    </ligand>
</feature>
<dbReference type="InterPro" id="IPR015912">
    <property type="entry name" value="Phosphofructokinase_CS"/>
</dbReference>
<comment type="pathway">
    <text evidence="3 14 15">Carbohydrate degradation; glycolysis; D-glyceraldehyde 3-phosphate and glycerone phosphate from D-glucose: step 3/4.</text>
</comment>
<dbReference type="GO" id="GO:0048029">
    <property type="term" value="F:monosaccharide binding"/>
    <property type="evidence" value="ECO:0007669"/>
    <property type="project" value="TreeGrafter"/>
</dbReference>
<dbReference type="GO" id="GO:0042802">
    <property type="term" value="F:identical protein binding"/>
    <property type="evidence" value="ECO:0007669"/>
    <property type="project" value="TreeGrafter"/>
</dbReference>
<evidence type="ECO:0000256" key="5">
    <source>
        <dbReference type="ARBA" id="ARBA00022533"/>
    </source>
</evidence>
<feature type="binding site" evidence="14">
    <location>
        <position position="856"/>
    </location>
    <ligand>
        <name>beta-D-fructose 2,6-bisphosphate</name>
        <dbReference type="ChEBI" id="CHEBI:58579"/>
        <note>allosteric activator; ligand shared between dimeric partners</note>
    </ligand>
</feature>
<dbReference type="HAMAP" id="MF_03184">
    <property type="entry name" value="Phosphofructokinase_I_E"/>
    <property type="match status" value="1"/>
</dbReference>
<comment type="similarity">
    <text evidence="15">Belongs to the phosphofructokinase type A (PFKA) family. ATP-dependent PFK group I subfamily. Eukaryotic two domain clade "E" sub-subfamily.</text>
</comment>
<keyword evidence="6 14" id="KW-0808">Transferase</keyword>
<evidence type="ECO:0000256" key="6">
    <source>
        <dbReference type="ARBA" id="ARBA00022679"/>
    </source>
</evidence>
<evidence type="ECO:0000256" key="1">
    <source>
        <dbReference type="ARBA" id="ARBA00001946"/>
    </source>
</evidence>
<comment type="catalytic activity">
    <reaction evidence="13 14 15">
        <text>beta-D-fructose 6-phosphate + ATP = beta-D-fructose 1,6-bisphosphate + ADP + H(+)</text>
        <dbReference type="Rhea" id="RHEA:16109"/>
        <dbReference type="ChEBI" id="CHEBI:15378"/>
        <dbReference type="ChEBI" id="CHEBI:30616"/>
        <dbReference type="ChEBI" id="CHEBI:32966"/>
        <dbReference type="ChEBI" id="CHEBI:57634"/>
        <dbReference type="ChEBI" id="CHEBI:456216"/>
        <dbReference type="EC" id="2.7.1.11"/>
    </reaction>
</comment>
<evidence type="ECO:0000256" key="15">
    <source>
        <dbReference type="PIRNR" id="PIRNR000533"/>
    </source>
</evidence>
<evidence type="ECO:0000256" key="11">
    <source>
        <dbReference type="ARBA" id="ARBA00022842"/>
    </source>
</evidence>
<dbReference type="GO" id="GO:0005945">
    <property type="term" value="C:6-phosphofructokinase complex"/>
    <property type="evidence" value="ECO:0007669"/>
    <property type="project" value="TreeGrafter"/>
</dbReference>
<feature type="binding site" description="in other chain" evidence="14">
    <location>
        <position position="952"/>
    </location>
    <ligand>
        <name>beta-D-fructose 2,6-bisphosphate</name>
        <dbReference type="ChEBI" id="CHEBI:58579"/>
        <note>allosteric activator; ligand shared between dimeric partners</note>
    </ligand>
</feature>
<feature type="domain" description="Phosphofructokinase N-terminal" evidence="18">
    <location>
        <begin position="5"/>
        <end position="106"/>
    </location>
</feature>
<evidence type="ECO:0000313" key="19">
    <source>
        <dbReference type="EMBL" id="WPK24412.1"/>
    </source>
</evidence>
<feature type="active site" description="Proton acceptor" evidence="14">
    <location>
        <position position="359"/>
    </location>
</feature>
<feature type="binding site" description="in other chain" evidence="14">
    <location>
        <begin position="770"/>
        <end position="772"/>
    </location>
    <ligand>
        <name>beta-D-fructose 2,6-bisphosphate</name>
        <dbReference type="ChEBI" id="CHEBI:58579"/>
        <note>allosteric activator; ligand shared between dimeric partners</note>
    </ligand>
</feature>
<gene>
    <name evidence="19" type="ORF">PUMCH_001685</name>
</gene>
<feature type="domain" description="Phosphofructokinase" evidence="17">
    <location>
        <begin position="598"/>
        <end position="888"/>
    </location>
</feature>
<dbReference type="GO" id="GO:0006002">
    <property type="term" value="P:fructose 6-phosphate metabolic process"/>
    <property type="evidence" value="ECO:0007669"/>
    <property type="project" value="InterPro"/>
</dbReference>
<feature type="binding site" evidence="14">
    <location>
        <begin position="281"/>
        <end position="282"/>
    </location>
    <ligand>
        <name>ATP</name>
        <dbReference type="ChEBI" id="CHEBI:30616"/>
    </ligand>
</feature>
<dbReference type="PANTHER" id="PTHR13697:SF57">
    <property type="entry name" value="ATP-DEPENDENT 6-PHOSPHOFRUCTOKINASE SUBUNIT ALPHA"/>
    <property type="match status" value="1"/>
</dbReference>
<evidence type="ECO:0000256" key="7">
    <source>
        <dbReference type="ARBA" id="ARBA00022723"/>
    </source>
</evidence>
<keyword evidence="10 14" id="KW-0067">ATP-binding</keyword>
<feature type="region of interest" description="C-terminal regulatory PFK domain 2" evidence="14">
    <location>
        <begin position="598"/>
        <end position="988"/>
    </location>
</feature>
<reference evidence="19 20" key="1">
    <citation type="submission" date="2023-10" db="EMBL/GenBank/DDBJ databases">
        <title>Draft Genome Sequence of Candida saopaulonensis from a very Premature Infant with Sepsis.</title>
        <authorList>
            <person name="Ning Y."/>
            <person name="Dai R."/>
            <person name="Xiao M."/>
            <person name="Xu Y."/>
            <person name="Yan Q."/>
            <person name="Zhang L."/>
        </authorList>
    </citation>
    <scope>NUCLEOTIDE SEQUENCE [LARGE SCALE GENOMIC DNA]</scope>
    <source>
        <strain evidence="19 20">19XY460</strain>
    </source>
</reference>
<comment type="subcellular location">
    <subcellularLocation>
        <location evidence="2 14">Cytoplasm</location>
    </subcellularLocation>
</comment>
<dbReference type="GO" id="GO:0005524">
    <property type="term" value="F:ATP binding"/>
    <property type="evidence" value="ECO:0007669"/>
    <property type="project" value="UniProtKB-KW"/>
</dbReference>
<dbReference type="Pfam" id="PF00365">
    <property type="entry name" value="PFK"/>
    <property type="match status" value="2"/>
</dbReference>
<evidence type="ECO:0000256" key="10">
    <source>
        <dbReference type="ARBA" id="ARBA00022840"/>
    </source>
</evidence>
<feature type="binding site" description="in other chain" evidence="14">
    <location>
        <begin position="491"/>
        <end position="494"/>
    </location>
    <ligand>
        <name>substrate</name>
        <note>ligand shared between dimeric partners</note>
    </ligand>
</feature>
<dbReference type="GO" id="GO:0046872">
    <property type="term" value="F:metal ion binding"/>
    <property type="evidence" value="ECO:0007669"/>
    <property type="project" value="UniProtKB-KW"/>
</dbReference>
<dbReference type="GO" id="GO:0055082">
    <property type="term" value="P:intracellular chemical homeostasis"/>
    <property type="evidence" value="ECO:0007669"/>
    <property type="project" value="UniProtKB-ARBA"/>
</dbReference>
<dbReference type="GO" id="GO:0061621">
    <property type="term" value="P:canonical glycolysis"/>
    <property type="evidence" value="ECO:0007669"/>
    <property type="project" value="TreeGrafter"/>
</dbReference>
<evidence type="ECO:0000256" key="14">
    <source>
        <dbReference type="HAMAP-Rule" id="MF_03184"/>
    </source>
</evidence>
<dbReference type="InterPro" id="IPR022953">
    <property type="entry name" value="ATP_PFK"/>
</dbReference>
<dbReference type="InterPro" id="IPR040712">
    <property type="entry name" value="Pfk_N"/>
</dbReference>
<feature type="binding site" evidence="14">
    <location>
        <position position="218"/>
    </location>
    <ligand>
        <name>ATP</name>
        <dbReference type="ChEBI" id="CHEBI:30616"/>
    </ligand>
</feature>
<evidence type="ECO:0000256" key="13">
    <source>
        <dbReference type="ARBA" id="ARBA00048070"/>
    </source>
</evidence>
<dbReference type="GO" id="GO:0003872">
    <property type="term" value="F:6-phosphofructokinase activity"/>
    <property type="evidence" value="ECO:0007669"/>
    <property type="project" value="UniProtKB-UniRule"/>
</dbReference>
<dbReference type="PROSITE" id="PS00433">
    <property type="entry name" value="PHOSPHOFRUCTOKINASE"/>
    <property type="match status" value="1"/>
</dbReference>
<evidence type="ECO:0000256" key="2">
    <source>
        <dbReference type="ARBA" id="ARBA00004496"/>
    </source>
</evidence>
<comment type="subunit">
    <text evidence="14">Homotetramer.</text>
</comment>
<feature type="binding site" evidence="14">
    <location>
        <begin position="311"/>
        <end position="314"/>
    </location>
    <ligand>
        <name>ATP</name>
        <dbReference type="ChEBI" id="CHEBI:30616"/>
    </ligand>
</feature>
<feature type="binding site" description="in other chain" evidence="14">
    <location>
        <begin position="401"/>
        <end position="403"/>
    </location>
    <ligand>
        <name>substrate</name>
        <note>ligand shared between dimeric partners</note>
    </ligand>
</feature>
<keyword evidence="5 14" id="KW-0021">Allosteric enzyme</keyword>
<dbReference type="NCBIfam" id="TIGR02478">
    <property type="entry name" value="6PF1K_euk"/>
    <property type="match status" value="1"/>
</dbReference>
<keyword evidence="9 14" id="KW-0418">Kinase</keyword>
<dbReference type="PIRSF" id="PIRSF000533">
    <property type="entry name" value="ATP_PFK_euk"/>
    <property type="match status" value="1"/>
</dbReference>
<dbReference type="SUPFAM" id="SSF53784">
    <property type="entry name" value="Phosphofructokinase"/>
    <property type="match status" value="2"/>
</dbReference>
<keyword evidence="11 14" id="KW-0460">Magnesium</keyword>
<comment type="similarity">
    <text evidence="14">Belongs to the phosphofructokinase type A (PFKA) family. ATP-dependent PFK group I subfamily. Eukaryotic two domain clade 'E' sub-subfamily.</text>
</comment>
<accession>A0AAX4H7G6</accession>
<dbReference type="Proteomes" id="UP001338582">
    <property type="component" value="Chromosome 2"/>
</dbReference>
<dbReference type="Pfam" id="PF18468">
    <property type="entry name" value="Pfk_N"/>
    <property type="match status" value="1"/>
</dbReference>
<feature type="binding site" evidence="14">
    <location>
        <position position="485"/>
    </location>
    <ligand>
        <name>substrate</name>
        <note>ligand shared between dimeric partners</note>
    </ligand>
</feature>
<keyword evidence="20" id="KW-1185">Reference proteome</keyword>
<feature type="binding site" description="in other chain" evidence="14">
    <location>
        <begin position="862"/>
        <end position="865"/>
    </location>
    <ligand>
        <name>beta-D-fructose 2,6-bisphosphate</name>
        <dbReference type="ChEBI" id="CHEBI:58579"/>
        <note>allosteric activator; ligand shared between dimeric partners</note>
    </ligand>
</feature>
<dbReference type="GO" id="GO:0030388">
    <property type="term" value="P:fructose 1,6-bisphosphate metabolic process"/>
    <property type="evidence" value="ECO:0007669"/>
    <property type="project" value="TreeGrafter"/>
</dbReference>
<dbReference type="AlphaFoldDB" id="A0AAX4H7G6"/>
<dbReference type="KEGG" id="asau:88172750"/>
<keyword evidence="7 14" id="KW-0479">Metal-binding</keyword>
<feature type="binding site" description="in other chain" evidence="14">
    <location>
        <position position="668"/>
    </location>
    <ligand>
        <name>beta-D-fructose 2,6-bisphosphate</name>
        <dbReference type="ChEBI" id="CHEBI:58579"/>
        <note>allosteric activator; ligand shared between dimeric partners</note>
    </ligand>
</feature>
<evidence type="ECO:0000259" key="18">
    <source>
        <dbReference type="Pfam" id="PF18468"/>
    </source>
</evidence>
<evidence type="ECO:0000256" key="3">
    <source>
        <dbReference type="ARBA" id="ARBA00004679"/>
    </source>
</evidence>
<feature type="region of interest" description="Disordered" evidence="16">
    <location>
        <begin position="192"/>
        <end position="222"/>
    </location>
</feature>
<dbReference type="GO" id="GO:0070095">
    <property type="term" value="F:fructose-6-phosphate binding"/>
    <property type="evidence" value="ECO:0007669"/>
    <property type="project" value="TreeGrafter"/>
</dbReference>
<evidence type="ECO:0000256" key="9">
    <source>
        <dbReference type="ARBA" id="ARBA00022777"/>
    </source>
</evidence>
<dbReference type="Gene3D" id="3.40.50.460">
    <property type="entry name" value="Phosphofructokinase domain"/>
    <property type="match status" value="2"/>
</dbReference>
<dbReference type="InterPro" id="IPR000023">
    <property type="entry name" value="Phosphofructokinase_dom"/>
</dbReference>
<evidence type="ECO:0000256" key="8">
    <source>
        <dbReference type="ARBA" id="ARBA00022741"/>
    </source>
</evidence>
<keyword evidence="8 14" id="KW-0547">Nucleotide-binding</keyword>
<dbReference type="InterPro" id="IPR035966">
    <property type="entry name" value="PKF_sf"/>
</dbReference>
<feature type="binding site" evidence="14">
    <location>
        <position position="763"/>
    </location>
    <ligand>
        <name>beta-D-fructose 2,6-bisphosphate</name>
        <dbReference type="ChEBI" id="CHEBI:58579"/>
        <note>allosteric activator; ligand shared between dimeric partners</note>
    </ligand>
</feature>
<dbReference type="GO" id="GO:0005739">
    <property type="term" value="C:mitochondrion"/>
    <property type="evidence" value="ECO:0007669"/>
    <property type="project" value="TreeGrafter"/>
</dbReference>
<dbReference type="PANTHER" id="PTHR13697">
    <property type="entry name" value="PHOSPHOFRUCTOKINASE"/>
    <property type="match status" value="1"/>
</dbReference>
<dbReference type="EMBL" id="CP138895">
    <property type="protein sequence ID" value="WPK24412.1"/>
    <property type="molecule type" value="Genomic_DNA"/>
</dbReference>
<name>A0AAX4H7G6_9ASCO</name>